<dbReference type="InterPro" id="IPR003754">
    <property type="entry name" value="4pyrrol_synth_uPrphyn_synth"/>
</dbReference>
<dbReference type="PANTHER" id="PTHR38042:SF1">
    <property type="entry name" value="UROPORPHYRINOGEN-III SYNTHASE, CHLOROPLASTIC"/>
    <property type="match status" value="1"/>
</dbReference>
<evidence type="ECO:0000256" key="4">
    <source>
        <dbReference type="ARBA" id="ARBA00023239"/>
    </source>
</evidence>
<gene>
    <name evidence="12" type="ORF">ACFQ3U_08965</name>
</gene>
<dbReference type="GO" id="GO:0004852">
    <property type="term" value="F:uroporphyrinogen-III synthase activity"/>
    <property type="evidence" value="ECO:0007669"/>
    <property type="project" value="UniProtKB-EC"/>
</dbReference>
<evidence type="ECO:0000259" key="11">
    <source>
        <dbReference type="Pfam" id="PF02602"/>
    </source>
</evidence>
<dbReference type="InterPro" id="IPR036108">
    <property type="entry name" value="4pyrrol_syn_uPrphyn_synt_sf"/>
</dbReference>
<evidence type="ECO:0000256" key="5">
    <source>
        <dbReference type="ARBA" id="ARBA00023244"/>
    </source>
</evidence>
<comment type="similarity">
    <text evidence="2 9">Belongs to the uroporphyrinogen-III synthase family.</text>
</comment>
<evidence type="ECO:0000256" key="3">
    <source>
        <dbReference type="ARBA" id="ARBA00013109"/>
    </source>
</evidence>
<evidence type="ECO:0000313" key="12">
    <source>
        <dbReference type="EMBL" id="MFD1202022.1"/>
    </source>
</evidence>
<evidence type="ECO:0000256" key="10">
    <source>
        <dbReference type="SAM" id="MobiDB-lite"/>
    </source>
</evidence>
<evidence type="ECO:0000313" key="13">
    <source>
        <dbReference type="Proteomes" id="UP001597181"/>
    </source>
</evidence>
<evidence type="ECO:0000256" key="8">
    <source>
        <dbReference type="ARBA" id="ARBA00048617"/>
    </source>
</evidence>
<evidence type="ECO:0000256" key="1">
    <source>
        <dbReference type="ARBA" id="ARBA00004772"/>
    </source>
</evidence>
<dbReference type="Proteomes" id="UP001597181">
    <property type="component" value="Unassembled WGS sequence"/>
</dbReference>
<dbReference type="RefSeq" id="WP_343961781.1">
    <property type="nucleotide sequence ID" value="NZ_BAAAKZ010000013.1"/>
</dbReference>
<dbReference type="PANTHER" id="PTHR38042">
    <property type="entry name" value="UROPORPHYRINOGEN-III SYNTHASE, CHLOROPLASTIC"/>
    <property type="match status" value="1"/>
</dbReference>
<name>A0ABW3TNX5_9MICO</name>
<feature type="region of interest" description="Disordered" evidence="10">
    <location>
        <begin position="1"/>
        <end position="27"/>
    </location>
</feature>
<feature type="compositionally biased region" description="Pro residues" evidence="10">
    <location>
        <begin position="1"/>
        <end position="16"/>
    </location>
</feature>
<reference evidence="13" key="1">
    <citation type="journal article" date="2019" name="Int. J. Syst. Evol. Microbiol.">
        <title>The Global Catalogue of Microorganisms (GCM) 10K type strain sequencing project: providing services to taxonomists for standard genome sequencing and annotation.</title>
        <authorList>
            <consortium name="The Broad Institute Genomics Platform"/>
            <consortium name="The Broad Institute Genome Sequencing Center for Infectious Disease"/>
            <person name="Wu L."/>
            <person name="Ma J."/>
        </authorList>
    </citation>
    <scope>NUCLEOTIDE SEQUENCE [LARGE SCALE GENOMIC DNA]</scope>
    <source>
        <strain evidence="13">CCUG 50213</strain>
    </source>
</reference>
<feature type="compositionally biased region" description="Gly residues" evidence="10">
    <location>
        <begin position="319"/>
        <end position="335"/>
    </location>
</feature>
<comment type="function">
    <text evidence="6 9">Catalyzes cyclization of the linear tetrapyrrole, hydroxymethylbilane, to the macrocyclic uroporphyrinogen III.</text>
</comment>
<dbReference type="CDD" id="cd06578">
    <property type="entry name" value="HemD"/>
    <property type="match status" value="1"/>
</dbReference>
<dbReference type="EMBL" id="JBHTLY010000003">
    <property type="protein sequence ID" value="MFD1202022.1"/>
    <property type="molecule type" value="Genomic_DNA"/>
</dbReference>
<proteinExistence type="inferred from homology"/>
<dbReference type="Pfam" id="PF02602">
    <property type="entry name" value="HEM4"/>
    <property type="match status" value="1"/>
</dbReference>
<evidence type="ECO:0000256" key="7">
    <source>
        <dbReference type="ARBA" id="ARBA00040167"/>
    </source>
</evidence>
<accession>A0ABW3TNX5</accession>
<dbReference type="EC" id="4.2.1.75" evidence="3 9"/>
<evidence type="ECO:0000256" key="2">
    <source>
        <dbReference type="ARBA" id="ARBA00008133"/>
    </source>
</evidence>
<organism evidence="12 13">
    <name type="scientific">Leucobacter albus</name>
    <dbReference type="NCBI Taxonomy" id="272210"/>
    <lineage>
        <taxon>Bacteria</taxon>
        <taxon>Bacillati</taxon>
        <taxon>Actinomycetota</taxon>
        <taxon>Actinomycetes</taxon>
        <taxon>Micrococcales</taxon>
        <taxon>Microbacteriaceae</taxon>
        <taxon>Leucobacter</taxon>
    </lineage>
</organism>
<comment type="catalytic activity">
    <reaction evidence="8 9">
        <text>hydroxymethylbilane = uroporphyrinogen III + H2O</text>
        <dbReference type="Rhea" id="RHEA:18965"/>
        <dbReference type="ChEBI" id="CHEBI:15377"/>
        <dbReference type="ChEBI" id="CHEBI:57308"/>
        <dbReference type="ChEBI" id="CHEBI:57845"/>
        <dbReference type="EC" id="4.2.1.75"/>
    </reaction>
</comment>
<evidence type="ECO:0000256" key="9">
    <source>
        <dbReference type="RuleBase" id="RU366031"/>
    </source>
</evidence>
<keyword evidence="5 9" id="KW-0627">Porphyrin biosynthesis</keyword>
<dbReference type="Gene3D" id="3.40.50.10090">
    <property type="match status" value="2"/>
</dbReference>
<protein>
    <recommendedName>
        <fullName evidence="7 9">Uroporphyrinogen-III synthase</fullName>
        <ecNumber evidence="3 9">4.2.1.75</ecNumber>
    </recommendedName>
</protein>
<feature type="compositionally biased region" description="Low complexity" evidence="10">
    <location>
        <begin position="17"/>
        <end position="27"/>
    </location>
</feature>
<feature type="compositionally biased region" description="Basic and acidic residues" evidence="10">
    <location>
        <begin position="362"/>
        <end position="374"/>
    </location>
</feature>
<comment type="pathway">
    <text evidence="1 9">Porphyrin-containing compound metabolism; protoporphyrin-IX biosynthesis; coproporphyrinogen-III from 5-aminolevulinate: step 3/4.</text>
</comment>
<keyword evidence="13" id="KW-1185">Reference proteome</keyword>
<dbReference type="InterPro" id="IPR039793">
    <property type="entry name" value="UROS/Hem4"/>
</dbReference>
<sequence>MSAETPPPAGARPVPVPGGTRAVPAPGGAAAGPLAGLRVLVPRGGGAGERIAEAVRGLGGEPALVPLIEQHPPGDPAALAAAAEGFNRGTYDWVAITSAHGARAFVAAGANPTAGGVIRGPAGGADRAAAAAGAGARATAPEETGAPPRIAAVGPATAAALTAAGFPVDLIPAEFTGSRLAEHLAATILAEPGGNGRVLLPLSDLAEPTLELGLSSAGLAPERVTAYRTLPAPADPEADAALRPLLGAVLVLSSSGARALAARFGPLPEETIVVAIGQPTAAELARLQMPAAVVATVHTGEGAVAALADYVAARRSPGDGTGTGTRTGTGTGTGAGDDTRAATGCTPGDTPRSAPSFPPEPSPDRATERSRDLDTEGPTE</sequence>
<feature type="region of interest" description="Disordered" evidence="10">
    <location>
        <begin position="314"/>
        <end position="380"/>
    </location>
</feature>
<evidence type="ECO:0000256" key="6">
    <source>
        <dbReference type="ARBA" id="ARBA00037589"/>
    </source>
</evidence>
<dbReference type="SUPFAM" id="SSF69618">
    <property type="entry name" value="HemD-like"/>
    <property type="match status" value="1"/>
</dbReference>
<keyword evidence="4 9" id="KW-0456">Lyase</keyword>
<comment type="caution">
    <text evidence="12">The sequence shown here is derived from an EMBL/GenBank/DDBJ whole genome shotgun (WGS) entry which is preliminary data.</text>
</comment>
<feature type="domain" description="Tetrapyrrole biosynthesis uroporphyrinogen III synthase" evidence="11">
    <location>
        <begin position="50"/>
        <end position="304"/>
    </location>
</feature>